<keyword evidence="3" id="KW-1185">Reference proteome</keyword>
<name>A0AAV7IK98_COTGL</name>
<reference evidence="2 3" key="1">
    <citation type="journal article" date="2021" name="J. Hered.">
        <title>A chromosome-level genome assembly of the parasitoid wasp, Cotesia glomerata (Hymenoptera: Braconidae).</title>
        <authorList>
            <person name="Pinto B.J."/>
            <person name="Weis J.J."/>
            <person name="Gamble T."/>
            <person name="Ode P.J."/>
            <person name="Paul R."/>
            <person name="Zaspel J.M."/>
        </authorList>
    </citation>
    <scope>NUCLEOTIDE SEQUENCE [LARGE SCALE GENOMIC DNA]</scope>
    <source>
        <strain evidence="2">CgM1</strain>
    </source>
</reference>
<accession>A0AAV7IK98</accession>
<dbReference type="Proteomes" id="UP000826195">
    <property type="component" value="Unassembled WGS sequence"/>
</dbReference>
<feature type="compositionally biased region" description="Acidic residues" evidence="1">
    <location>
        <begin position="219"/>
        <end position="229"/>
    </location>
</feature>
<proteinExistence type="predicted"/>
<gene>
    <name evidence="2" type="ORF">KQX54_011053</name>
</gene>
<feature type="region of interest" description="Disordered" evidence="1">
    <location>
        <begin position="219"/>
        <end position="246"/>
    </location>
</feature>
<evidence type="ECO:0000256" key="1">
    <source>
        <dbReference type="SAM" id="MobiDB-lite"/>
    </source>
</evidence>
<organism evidence="2 3">
    <name type="scientific">Cotesia glomerata</name>
    <name type="common">Lepidopteran parasitic wasp</name>
    <name type="synonym">Apanteles glomeratus</name>
    <dbReference type="NCBI Taxonomy" id="32391"/>
    <lineage>
        <taxon>Eukaryota</taxon>
        <taxon>Metazoa</taxon>
        <taxon>Ecdysozoa</taxon>
        <taxon>Arthropoda</taxon>
        <taxon>Hexapoda</taxon>
        <taxon>Insecta</taxon>
        <taxon>Pterygota</taxon>
        <taxon>Neoptera</taxon>
        <taxon>Endopterygota</taxon>
        <taxon>Hymenoptera</taxon>
        <taxon>Apocrita</taxon>
        <taxon>Ichneumonoidea</taxon>
        <taxon>Braconidae</taxon>
        <taxon>Microgastrinae</taxon>
        <taxon>Cotesia</taxon>
    </lineage>
</organism>
<feature type="compositionally biased region" description="Polar residues" evidence="1">
    <location>
        <begin position="230"/>
        <end position="246"/>
    </location>
</feature>
<evidence type="ECO:0000313" key="3">
    <source>
        <dbReference type="Proteomes" id="UP000826195"/>
    </source>
</evidence>
<comment type="caution">
    <text evidence="2">The sequence shown here is derived from an EMBL/GenBank/DDBJ whole genome shotgun (WGS) entry which is preliminary data.</text>
</comment>
<protein>
    <submittedName>
        <fullName evidence="2">Uncharacterized protein</fullName>
    </submittedName>
</protein>
<evidence type="ECO:0000313" key="2">
    <source>
        <dbReference type="EMBL" id="KAH0552490.1"/>
    </source>
</evidence>
<dbReference type="EMBL" id="JAHXZJ010001492">
    <property type="protein sequence ID" value="KAH0552490.1"/>
    <property type="molecule type" value="Genomic_DNA"/>
</dbReference>
<dbReference type="AlphaFoldDB" id="A0AAV7IK98"/>
<sequence>MRVRPADQIMSRTVANLIKSVIDSPDPIETTEGQVYMDHKSLFTAEILNFFNDLFDSMNGSSRHLKTTAPLQATVTADSPHHEFWARSKYFLGHLRFLDHKNTKRKASVSTLDNWKLNVEGFMKLWKILSRYEFKEFFPRNFNQDDLESTFGWLRQRSSDVTHLRSFLIDKVRRFKVRHGNTEHRSDHDDSESVDFSDIISTFNNFLIDIDCVDNDGDENNTNDVEDSAETSTIESSIPFSNAESTKPKSNIIEQISRHNKISQQLMKVLECRNCKISFVRKTGSVTSNSSFDLMYFQVLEAIKKFMVTQCYKSEISKILKLRVEELMNRSEITKQWSSCLEHQDQLNETTIDLIIKRFLVDWCAAVNSHLEGKTDHLKNTNFIFHKA</sequence>